<sequence length="261" mass="28370">MASTNMRAPSRVILNWLASAALLAVVPGLALAGAGLTPSGPTVAENLLRIELHLDRPLAAPLDMAHVALYDSAGTLIRDAFLDLPLSDQSGRNVTLLLHPGRIKSGVGPNLALGPALRSGGAVTLRIDDPQLDRPLERRWLVTAPLRERIDPQQWLVQTVRRGGIQPLRVIVPAALDGAAATLIAVQDPDGRRMSGTAMFMAGEREWRFTPAWNWRPGTYLLRIHPQLEDPQGNRLCSAFEQVQQSAQLCVDEGRVTFVID</sequence>
<keyword evidence="2" id="KW-1185">Reference proteome</keyword>
<dbReference type="RefSeq" id="WP_186946818.1">
    <property type="nucleotide sequence ID" value="NZ_JACOGF010000003.1"/>
</dbReference>
<accession>A0ABR6ZMR0</accession>
<proteinExistence type="predicted"/>
<reference evidence="1 2" key="1">
    <citation type="submission" date="2020-08" db="EMBL/GenBank/DDBJ databases">
        <title>Novel species isolated from subtropical streams in China.</title>
        <authorList>
            <person name="Lu H."/>
        </authorList>
    </citation>
    <scope>NUCLEOTIDE SEQUENCE [LARGE SCALE GENOMIC DNA]</scope>
    <source>
        <strain evidence="1 2">CY18W</strain>
    </source>
</reference>
<comment type="caution">
    <text evidence="1">The sequence shown here is derived from an EMBL/GenBank/DDBJ whole genome shotgun (WGS) entry which is preliminary data.</text>
</comment>
<evidence type="ECO:0000313" key="1">
    <source>
        <dbReference type="EMBL" id="MBC3917162.1"/>
    </source>
</evidence>
<dbReference type="EMBL" id="JACOGF010000003">
    <property type="protein sequence ID" value="MBC3917162.1"/>
    <property type="molecule type" value="Genomic_DNA"/>
</dbReference>
<protein>
    <submittedName>
        <fullName evidence="1">Uncharacterized protein</fullName>
    </submittedName>
</protein>
<dbReference type="Proteomes" id="UP000650424">
    <property type="component" value="Unassembled WGS sequence"/>
</dbReference>
<name>A0ABR6ZMR0_9BURK</name>
<evidence type="ECO:0000313" key="2">
    <source>
        <dbReference type="Proteomes" id="UP000650424"/>
    </source>
</evidence>
<organism evidence="1 2">
    <name type="scientific">Undibacterium hunanense</name>
    <dbReference type="NCBI Taxonomy" id="2762292"/>
    <lineage>
        <taxon>Bacteria</taxon>
        <taxon>Pseudomonadati</taxon>
        <taxon>Pseudomonadota</taxon>
        <taxon>Betaproteobacteria</taxon>
        <taxon>Burkholderiales</taxon>
        <taxon>Oxalobacteraceae</taxon>
        <taxon>Undibacterium</taxon>
    </lineage>
</organism>
<gene>
    <name evidence="1" type="ORF">H8L32_06720</name>
</gene>